<dbReference type="InterPro" id="IPR000719">
    <property type="entry name" value="Prot_kinase_dom"/>
</dbReference>
<gene>
    <name evidence="7" type="ORF">TsocGM_19915</name>
</gene>
<evidence type="ECO:0000313" key="8">
    <source>
        <dbReference type="Proteomes" id="UP000280296"/>
    </source>
</evidence>
<evidence type="ECO:0000256" key="5">
    <source>
        <dbReference type="SAM" id="MobiDB-lite"/>
    </source>
</evidence>
<reference evidence="7 8" key="1">
    <citation type="submission" date="2018-12" db="EMBL/GenBank/DDBJ databases">
        <authorList>
            <person name="Toschakov S.V."/>
        </authorList>
    </citation>
    <scope>NUCLEOTIDE SEQUENCE [LARGE SCALE GENOMIC DNA]</scope>
    <source>
        <strain evidence="7 8">GM2012</strain>
    </source>
</reference>
<dbReference type="CDD" id="cd14014">
    <property type="entry name" value="STKc_PknB_like"/>
    <property type="match status" value="1"/>
</dbReference>
<dbReference type="GO" id="GO:0004674">
    <property type="term" value="F:protein serine/threonine kinase activity"/>
    <property type="evidence" value="ECO:0007669"/>
    <property type="project" value="UniProtKB-KW"/>
</dbReference>
<reference evidence="7 8" key="2">
    <citation type="submission" date="2019-01" db="EMBL/GenBank/DDBJ databases">
        <title>Tautonia sociabilis, a novel thermotolerant planctomycete of Isosphaeraceae family, isolated from a 4000 m deep subterranean habitat.</title>
        <authorList>
            <person name="Kovaleva O.L."/>
            <person name="Elcheninov A.G."/>
            <person name="Van Heerden E."/>
            <person name="Toshchakov S.V."/>
            <person name="Novikov A."/>
            <person name="Bonch-Osmolovskaya E.A."/>
            <person name="Kublanov I.V."/>
        </authorList>
    </citation>
    <scope>NUCLEOTIDE SEQUENCE [LARGE SCALE GENOMIC DNA]</scope>
    <source>
        <strain evidence="7 8">GM2012</strain>
    </source>
</reference>
<keyword evidence="4" id="KW-0067">ATP-binding</keyword>
<evidence type="ECO:0000259" key="6">
    <source>
        <dbReference type="PROSITE" id="PS50011"/>
    </source>
</evidence>
<evidence type="ECO:0000313" key="7">
    <source>
        <dbReference type="EMBL" id="RUL84622.1"/>
    </source>
</evidence>
<dbReference type="Gene3D" id="3.30.200.20">
    <property type="entry name" value="Phosphorylase Kinase, domain 1"/>
    <property type="match status" value="1"/>
</dbReference>
<accession>A0A432MFC1</accession>
<comment type="caution">
    <text evidence="7">The sequence shown here is derived from an EMBL/GenBank/DDBJ whole genome shotgun (WGS) entry which is preliminary data.</text>
</comment>
<dbReference type="InterPro" id="IPR011009">
    <property type="entry name" value="Kinase-like_dom_sf"/>
</dbReference>
<dbReference type="PANTHER" id="PTHR43289:SF6">
    <property type="entry name" value="SERINE_THREONINE-PROTEIN KINASE NEKL-3"/>
    <property type="match status" value="1"/>
</dbReference>
<dbReference type="EMBL" id="RYZH01000047">
    <property type="protein sequence ID" value="RUL84622.1"/>
    <property type="molecule type" value="Genomic_DNA"/>
</dbReference>
<dbReference type="AlphaFoldDB" id="A0A432MFC1"/>
<feature type="domain" description="Protein kinase" evidence="6">
    <location>
        <begin position="154"/>
        <end position="418"/>
    </location>
</feature>
<dbReference type="Pfam" id="PF00069">
    <property type="entry name" value="Pkinase"/>
    <property type="match status" value="1"/>
</dbReference>
<keyword evidence="7" id="KW-0723">Serine/threonine-protein kinase</keyword>
<dbReference type="Gene3D" id="1.10.510.10">
    <property type="entry name" value="Transferase(Phosphotransferase) domain 1"/>
    <property type="match status" value="1"/>
</dbReference>
<evidence type="ECO:0000256" key="1">
    <source>
        <dbReference type="ARBA" id="ARBA00022679"/>
    </source>
</evidence>
<organism evidence="7 8">
    <name type="scientific">Tautonia sociabilis</name>
    <dbReference type="NCBI Taxonomy" id="2080755"/>
    <lineage>
        <taxon>Bacteria</taxon>
        <taxon>Pseudomonadati</taxon>
        <taxon>Planctomycetota</taxon>
        <taxon>Planctomycetia</taxon>
        <taxon>Isosphaerales</taxon>
        <taxon>Isosphaeraceae</taxon>
        <taxon>Tautonia</taxon>
    </lineage>
</organism>
<keyword evidence="1" id="KW-0808">Transferase</keyword>
<feature type="region of interest" description="Disordered" evidence="5">
    <location>
        <begin position="1"/>
        <end position="34"/>
    </location>
</feature>
<evidence type="ECO:0000256" key="2">
    <source>
        <dbReference type="ARBA" id="ARBA00022741"/>
    </source>
</evidence>
<name>A0A432MFC1_9BACT</name>
<protein>
    <submittedName>
        <fullName evidence="7">Serine/threonine protein kinase</fullName>
    </submittedName>
</protein>
<proteinExistence type="predicted"/>
<evidence type="ECO:0000256" key="4">
    <source>
        <dbReference type="ARBA" id="ARBA00022840"/>
    </source>
</evidence>
<dbReference type="Proteomes" id="UP000280296">
    <property type="component" value="Unassembled WGS sequence"/>
</dbReference>
<evidence type="ECO:0000256" key="3">
    <source>
        <dbReference type="ARBA" id="ARBA00022777"/>
    </source>
</evidence>
<sequence length="524" mass="55511">MTAASPSRVRLPQQGRPFPPPIVLPPRSAHGGAGLPSMHWLPPYDCGGRLDPPGRPGSGPRAAGWGGTRLEAVDDAIGPTTGEEEIGGLLPILEELALVGEADAREVLLAITEGGRNAPADRFVAELARRGLLTPFQAGVLARGRGRDLRVGNDVLQRPIGSGGMGKVDLAPHRTLRRPAAIKVVDSAFAREPAIVRRFQREVEAMARLDHPNLVAAFDAGEVRGPPSVVMEYVDGPDLGRVVKNGGPMGIPEAVAAAIQAARGLQAAHERGIVHRDVTPHNLLRAHLGTVKVSDLGLARLVADAGASGEDLHLTRFGAVIGTVFFLSPEQARDSREADERSDVYSLGCTLFALLTGKMPDPGKAAIDVVVAHRTAPVPSARGIRPEVSPELDAICRRMMAKLPEDRPQSMAEVIEALGSCPLDPKGEEDRAVAGLVLDDEPGLIATGDAQGRGDPDPLDGSPRFALLLLGDRPPSPFDFDPDLDAIAFPPLLDRRRAAGLRPASLSAFSLDGRERTFALWIRP</sequence>
<dbReference type="PROSITE" id="PS50011">
    <property type="entry name" value="PROTEIN_KINASE_DOM"/>
    <property type="match status" value="1"/>
</dbReference>
<keyword evidence="2" id="KW-0547">Nucleotide-binding</keyword>
<dbReference type="SUPFAM" id="SSF56112">
    <property type="entry name" value="Protein kinase-like (PK-like)"/>
    <property type="match status" value="1"/>
</dbReference>
<keyword evidence="3 7" id="KW-0418">Kinase</keyword>
<dbReference type="PANTHER" id="PTHR43289">
    <property type="entry name" value="MITOGEN-ACTIVATED PROTEIN KINASE KINASE KINASE 20-RELATED"/>
    <property type="match status" value="1"/>
</dbReference>
<keyword evidence="8" id="KW-1185">Reference proteome</keyword>
<dbReference type="GO" id="GO:0005524">
    <property type="term" value="F:ATP binding"/>
    <property type="evidence" value="ECO:0007669"/>
    <property type="project" value="UniProtKB-KW"/>
</dbReference>